<dbReference type="AlphaFoldDB" id="A0A516GDC9"/>
<dbReference type="InterPro" id="IPR033966">
    <property type="entry name" value="RuBisCO"/>
</dbReference>
<name>A0A516GDC9_9MICO</name>
<reference evidence="2 3" key="1">
    <citation type="submission" date="2019-07" db="EMBL/GenBank/DDBJ databases">
        <title>complete genome sequencing of Ornithinimicrobium sp. H23M54.</title>
        <authorList>
            <person name="Bae J.-W."/>
            <person name="Lee S.-Y."/>
        </authorList>
    </citation>
    <scope>NUCLEOTIDE SEQUENCE [LARGE SCALE GENOMIC DNA]</scope>
    <source>
        <strain evidence="2 3">H23M54</strain>
    </source>
</reference>
<dbReference type="InterPro" id="IPR036422">
    <property type="entry name" value="RuBisCO_lsu_N_sf"/>
</dbReference>
<evidence type="ECO:0000313" key="2">
    <source>
        <dbReference type="EMBL" id="QDO89536.1"/>
    </source>
</evidence>
<dbReference type="GO" id="GO:0000287">
    <property type="term" value="F:magnesium ion binding"/>
    <property type="evidence" value="ECO:0007669"/>
    <property type="project" value="InterPro"/>
</dbReference>
<evidence type="ECO:0000259" key="1">
    <source>
        <dbReference type="Pfam" id="PF00016"/>
    </source>
</evidence>
<dbReference type="PANTHER" id="PTHR42704">
    <property type="entry name" value="RIBULOSE BISPHOSPHATE CARBOXYLASE"/>
    <property type="match status" value="1"/>
</dbReference>
<dbReference type="Pfam" id="PF00016">
    <property type="entry name" value="RuBisCO_large"/>
    <property type="match status" value="1"/>
</dbReference>
<dbReference type="SFLD" id="SFLDS00014">
    <property type="entry name" value="RuBisCO"/>
    <property type="match status" value="1"/>
</dbReference>
<dbReference type="Proteomes" id="UP000315395">
    <property type="component" value="Chromosome"/>
</dbReference>
<protein>
    <submittedName>
        <fullName evidence="2">Ribulose 1,5-bisphosphate carboxylase large subunit</fullName>
    </submittedName>
</protein>
<organism evidence="2 3">
    <name type="scientific">Ornithinimicrobium ciconiae</name>
    <dbReference type="NCBI Taxonomy" id="2594265"/>
    <lineage>
        <taxon>Bacteria</taxon>
        <taxon>Bacillati</taxon>
        <taxon>Actinomycetota</taxon>
        <taxon>Actinomycetes</taxon>
        <taxon>Micrococcales</taxon>
        <taxon>Ornithinimicrobiaceae</taxon>
        <taxon>Ornithinimicrobium</taxon>
    </lineage>
</organism>
<feature type="domain" description="Ribulose bisphosphate carboxylase large subunit C-terminal" evidence="1">
    <location>
        <begin position="115"/>
        <end position="285"/>
    </location>
</feature>
<gene>
    <name evidence="2" type="ORF">FNH13_15325</name>
</gene>
<dbReference type="OrthoDB" id="9764279at2"/>
<dbReference type="Gene3D" id="3.30.70.150">
    <property type="entry name" value="RuBisCO large subunit, N-terminal domain"/>
    <property type="match status" value="1"/>
</dbReference>
<dbReference type="InterPro" id="IPR000685">
    <property type="entry name" value="RuBisCO_lsu_C"/>
</dbReference>
<evidence type="ECO:0000313" key="3">
    <source>
        <dbReference type="Proteomes" id="UP000315395"/>
    </source>
</evidence>
<dbReference type="InterPro" id="IPR036376">
    <property type="entry name" value="RuBisCO_lsu_C_sf"/>
</dbReference>
<dbReference type="SFLD" id="SFLDG00301">
    <property type="entry name" value="RuBisCO-like_proteins"/>
    <property type="match status" value="1"/>
</dbReference>
<dbReference type="RefSeq" id="WP_143784222.1">
    <property type="nucleotide sequence ID" value="NZ_CP041616.1"/>
</dbReference>
<dbReference type="SUPFAM" id="SSF54966">
    <property type="entry name" value="RuBisCO, large subunit, small (N-terminal) domain"/>
    <property type="match status" value="1"/>
</dbReference>
<sequence length="366" mass="38664">MSAPTVLGRDPSRLYVRYAIAGDVDAVAEAIRVEQTIEFPADLAPDWIQQEVVGQVEDRDEGSVVISYAAGVYAGGLGQVLNVLWGNVSLFEGVRVVDVQLPAPEHLGLRGPRFGVSGMRSLLGVASRPLLATALKPMGSSSEELAATAGVLAEAGIDLIKDDHSLGDQPWSPWRERVARCAEAVLDANEMAGTSARYLPSLNVPADEVLQRADEAKELGAEGLLVLPGITGFDAMRALADDDDLALPIMSHPSMLGSHVVNPGQGLDHGILLGLINRLAGADMVVFPNYGGRFGFSVEQCAQIRDECAVARPGVRSALPTPGGGMTLERVPEILDLFGQDVVLLIGGALHRGDLRTNATALRESL</sequence>
<dbReference type="PANTHER" id="PTHR42704:SF17">
    <property type="entry name" value="RIBULOSE BISPHOSPHATE CARBOXYLASE LARGE CHAIN"/>
    <property type="match status" value="1"/>
</dbReference>
<keyword evidence="3" id="KW-1185">Reference proteome</keyword>
<dbReference type="SUPFAM" id="SSF51649">
    <property type="entry name" value="RuBisCo, C-terminal domain"/>
    <property type="match status" value="1"/>
</dbReference>
<dbReference type="KEGG" id="orz:FNH13_15325"/>
<dbReference type="GO" id="GO:0015977">
    <property type="term" value="P:carbon fixation"/>
    <property type="evidence" value="ECO:0007669"/>
    <property type="project" value="InterPro"/>
</dbReference>
<dbReference type="Gene3D" id="3.20.20.110">
    <property type="entry name" value="Ribulose bisphosphate carboxylase, large subunit, C-terminal domain"/>
    <property type="match status" value="1"/>
</dbReference>
<dbReference type="EMBL" id="CP041616">
    <property type="protein sequence ID" value="QDO89536.1"/>
    <property type="molecule type" value="Genomic_DNA"/>
</dbReference>
<accession>A0A516GDC9</accession>
<proteinExistence type="predicted"/>
<dbReference type="GO" id="GO:0016984">
    <property type="term" value="F:ribulose-bisphosphate carboxylase activity"/>
    <property type="evidence" value="ECO:0007669"/>
    <property type="project" value="InterPro"/>
</dbReference>